<keyword evidence="5" id="KW-0255">Endonuclease</keyword>
<dbReference type="Gene3D" id="1.10.287.1120">
    <property type="entry name" value="Bipartite methylase S protein"/>
    <property type="match status" value="1"/>
</dbReference>
<dbReference type="PANTHER" id="PTHR30408:SF12">
    <property type="entry name" value="TYPE I RESTRICTION ENZYME MJAVIII SPECIFICITY SUBUNIT"/>
    <property type="match status" value="1"/>
</dbReference>
<dbReference type="Pfam" id="PF01420">
    <property type="entry name" value="Methylase_S"/>
    <property type="match status" value="2"/>
</dbReference>
<keyword evidence="5" id="KW-0378">Hydrolase</keyword>
<sequence>MSDWKVVPLRDVADIRVSNVDKKTLLSELPVRLCNYMDVYSNDYIRPDLPFMEATATAAEIQRFRVAKGDVLITKDSETPDDIGIPAAVTDEIDNLVCGYHLAQIRPIQSVVEPVYLSKQLSLAASAIYFAQRATGSTRYGLSNRTLAETPIRLAPLQQQKRIAAILTGLDNAIGATEALIEKHQQIKAGLMHDLFTRGMLPDGSLRPSITEDPFRFERTEVGDVPRDWRVFRLSECVEVVDPNPSHRYPPPTVDGIPIASTENFVGEDGIDLSHASRVPLSTFREQNVRCRFSRTDVVFARKGQIGLARRYGDEPKVFSHTVVLLKPLGGRCHASWLLWAARSSWVLKYIDRTMNSNSGVPTLGVAFIKDVPLPFPPFGEQELIASRLDAASETIGALEGSLQKLRYQKLGLMQDLLTGRVLVKLADATLEPALA</sequence>
<dbReference type="EMBL" id="JABWMJ010000008">
    <property type="protein sequence ID" value="NUZ07667.1"/>
    <property type="molecule type" value="Genomic_DNA"/>
</dbReference>
<dbReference type="Proteomes" id="UP000529637">
    <property type="component" value="Unassembled WGS sequence"/>
</dbReference>
<feature type="domain" description="Type I restriction modification DNA specificity" evidence="4">
    <location>
        <begin position="286"/>
        <end position="406"/>
    </location>
</feature>
<keyword evidence="6" id="KW-1185">Reference proteome</keyword>
<dbReference type="SUPFAM" id="SSF116734">
    <property type="entry name" value="DNA methylase specificity domain"/>
    <property type="match status" value="2"/>
</dbReference>
<keyword evidence="2" id="KW-0680">Restriction system</keyword>
<comment type="similarity">
    <text evidence="1">Belongs to the type-I restriction system S methylase family.</text>
</comment>
<dbReference type="Gene3D" id="3.90.220.20">
    <property type="entry name" value="DNA methylase specificity domains"/>
    <property type="match status" value="2"/>
</dbReference>
<proteinExistence type="inferred from homology"/>
<evidence type="ECO:0000313" key="6">
    <source>
        <dbReference type="Proteomes" id="UP000529637"/>
    </source>
</evidence>
<dbReference type="GO" id="GO:0003677">
    <property type="term" value="F:DNA binding"/>
    <property type="evidence" value="ECO:0007669"/>
    <property type="project" value="UniProtKB-KW"/>
</dbReference>
<dbReference type="AlphaFoldDB" id="A0A7Y6TY20"/>
<reference evidence="5 6" key="1">
    <citation type="submission" date="2020-06" db="EMBL/GenBank/DDBJ databases">
        <title>Schlegella sp. ID0723 isolated from air conditioner.</title>
        <authorList>
            <person name="Kim D.Y."/>
            <person name="Kim D.-U."/>
        </authorList>
    </citation>
    <scope>NUCLEOTIDE SEQUENCE [LARGE SCALE GENOMIC DNA]</scope>
    <source>
        <strain evidence="5 6">ID0723</strain>
    </source>
</reference>
<dbReference type="PANTHER" id="PTHR30408">
    <property type="entry name" value="TYPE-1 RESTRICTION ENZYME ECOKI SPECIFICITY PROTEIN"/>
    <property type="match status" value="1"/>
</dbReference>
<dbReference type="InterPro" id="IPR000055">
    <property type="entry name" value="Restrct_endonuc_typeI_TRD"/>
</dbReference>
<dbReference type="GO" id="GO:0009307">
    <property type="term" value="P:DNA restriction-modification system"/>
    <property type="evidence" value="ECO:0007669"/>
    <property type="project" value="UniProtKB-KW"/>
</dbReference>
<evidence type="ECO:0000256" key="1">
    <source>
        <dbReference type="ARBA" id="ARBA00010923"/>
    </source>
</evidence>
<dbReference type="GO" id="GO:0004519">
    <property type="term" value="F:endonuclease activity"/>
    <property type="evidence" value="ECO:0007669"/>
    <property type="project" value="UniProtKB-KW"/>
</dbReference>
<dbReference type="InterPro" id="IPR044946">
    <property type="entry name" value="Restrct_endonuc_typeI_TRD_sf"/>
</dbReference>
<evidence type="ECO:0000256" key="2">
    <source>
        <dbReference type="ARBA" id="ARBA00022747"/>
    </source>
</evidence>
<keyword evidence="5" id="KW-0540">Nuclease</keyword>
<organism evidence="5 6">
    <name type="scientific">Piscinibacter koreensis</name>
    <dbReference type="NCBI Taxonomy" id="2742824"/>
    <lineage>
        <taxon>Bacteria</taxon>
        <taxon>Pseudomonadati</taxon>
        <taxon>Pseudomonadota</taxon>
        <taxon>Betaproteobacteria</taxon>
        <taxon>Burkholderiales</taxon>
        <taxon>Sphaerotilaceae</taxon>
        <taxon>Piscinibacter</taxon>
    </lineage>
</organism>
<accession>A0A7Y6TY20</accession>
<evidence type="ECO:0000259" key="4">
    <source>
        <dbReference type="Pfam" id="PF01420"/>
    </source>
</evidence>
<evidence type="ECO:0000256" key="3">
    <source>
        <dbReference type="ARBA" id="ARBA00023125"/>
    </source>
</evidence>
<feature type="domain" description="Type I restriction modification DNA specificity" evidence="4">
    <location>
        <begin position="1"/>
        <end position="182"/>
    </location>
</feature>
<name>A0A7Y6TY20_9BURK</name>
<dbReference type="RefSeq" id="WP_176070497.1">
    <property type="nucleotide sequence ID" value="NZ_JABWMJ010000008.1"/>
</dbReference>
<evidence type="ECO:0000313" key="5">
    <source>
        <dbReference type="EMBL" id="NUZ07667.1"/>
    </source>
</evidence>
<keyword evidence="3" id="KW-0238">DNA-binding</keyword>
<dbReference type="InterPro" id="IPR052021">
    <property type="entry name" value="Type-I_RS_S_subunit"/>
</dbReference>
<protein>
    <submittedName>
        <fullName evidence="5">Restriction endonuclease subunit S</fullName>
    </submittedName>
</protein>
<gene>
    <name evidence="5" type="ORF">HQN59_18025</name>
</gene>
<comment type="caution">
    <text evidence="5">The sequence shown here is derived from an EMBL/GenBank/DDBJ whole genome shotgun (WGS) entry which is preliminary data.</text>
</comment>